<dbReference type="RefSeq" id="WP_158362796.1">
    <property type="nucleotide sequence ID" value="NZ_JAOQKC010000006.1"/>
</dbReference>
<dbReference type="EMBL" id="JAOQKC010000006">
    <property type="protein sequence ID" value="MCU6696475.1"/>
    <property type="molecule type" value="Genomic_DNA"/>
</dbReference>
<keyword evidence="1" id="KW-0472">Membrane</keyword>
<keyword evidence="1" id="KW-1133">Transmembrane helix</keyword>
<accession>A0ABT2RWP9</accession>
<proteinExistence type="predicted"/>
<reference evidence="2 3" key="1">
    <citation type="journal article" date="2021" name="ISME Commun">
        <title>Automated analysis of genomic sequences facilitates high-throughput and comprehensive description of bacteria.</title>
        <authorList>
            <person name="Hitch T.C.A."/>
        </authorList>
    </citation>
    <scope>NUCLEOTIDE SEQUENCE [LARGE SCALE GENOMIC DNA]</scope>
    <source>
        <strain evidence="2 3">Sanger_04</strain>
    </source>
</reference>
<feature type="transmembrane region" description="Helical" evidence="1">
    <location>
        <begin position="72"/>
        <end position="92"/>
    </location>
</feature>
<feature type="transmembrane region" description="Helical" evidence="1">
    <location>
        <begin position="408"/>
        <end position="425"/>
    </location>
</feature>
<keyword evidence="1" id="KW-0812">Transmembrane</keyword>
<evidence type="ECO:0000256" key="1">
    <source>
        <dbReference type="SAM" id="Phobius"/>
    </source>
</evidence>
<feature type="transmembrane region" description="Helical" evidence="1">
    <location>
        <begin position="350"/>
        <end position="369"/>
    </location>
</feature>
<feature type="transmembrane region" description="Helical" evidence="1">
    <location>
        <begin position="198"/>
        <end position="214"/>
    </location>
</feature>
<sequence>MKKQTAIVWCVCMLYLLIIMQVIPITYAINDDVAMRDIASGSLTGTPDYHLIFIKAAFGWVLTGLYRCFEGIDWYGCVFLGMMVLCCGILLERWNSWCIQKGKKPWYIIGWYVIGITGILLEHMLNFQFTVTAAILAGTAIFLYGTAGREENNFYGRTGSVLILLWLSFCVRSDVLFMAVPFGGLIFLAKADSIKRKVITALIAMVGLLGIMVFEKEAYGSEEWQAYLSYNDERSMVYDYYGVPAYEENREFYEKIGLKEYDVENLKRYNLCFVNDLETGKMHQIAGYAKEQYFAENSLGKRIKAGIKAALKGELDPENLLLNGLTKFVIGFNIFLSLKRKKKKEFLTNLGFLLCEGGLISYLGLQGRFPTRVGTALFLIELGSAAALLYQEELGTESLDWRKNKVRLSYITGALILLFGARLFSIKQKQQKMYQYNREYEILQDFYQEHEENVYFIAEWFVSGYSDIFHLQRKNSKANGFEMGGWLALSPIYEEELRQNGIECSADEAIIENENVYVILVAPSSKIEAHYEEKYHDIMWEQKDCAPVFSTEVPVFKIIGGETV</sequence>
<keyword evidence="3" id="KW-1185">Reference proteome</keyword>
<gene>
    <name evidence="2" type="ORF">OCV63_06125</name>
</gene>
<evidence type="ECO:0008006" key="4">
    <source>
        <dbReference type="Google" id="ProtNLM"/>
    </source>
</evidence>
<feature type="transmembrane region" description="Helical" evidence="1">
    <location>
        <begin position="6"/>
        <end position="29"/>
    </location>
</feature>
<feature type="transmembrane region" description="Helical" evidence="1">
    <location>
        <begin position="104"/>
        <end position="121"/>
    </location>
</feature>
<protein>
    <recommendedName>
        <fullName evidence="4">Glycosyltransferase RgtA/B/C/D-like domain-containing protein</fullName>
    </recommendedName>
</protein>
<comment type="caution">
    <text evidence="2">The sequence shown here is derived from an EMBL/GenBank/DDBJ whole genome shotgun (WGS) entry which is preliminary data.</text>
</comment>
<evidence type="ECO:0000313" key="2">
    <source>
        <dbReference type="EMBL" id="MCU6696475.1"/>
    </source>
</evidence>
<feature type="transmembrane region" description="Helical" evidence="1">
    <location>
        <begin position="127"/>
        <end position="147"/>
    </location>
</feature>
<dbReference type="Proteomes" id="UP001652461">
    <property type="component" value="Unassembled WGS sequence"/>
</dbReference>
<name>A0ABT2RWP9_9FIRM</name>
<evidence type="ECO:0000313" key="3">
    <source>
        <dbReference type="Proteomes" id="UP001652461"/>
    </source>
</evidence>
<organism evidence="2 3">
    <name type="scientific">Laedolimicola ammoniilytica</name>
    <dbReference type="NCBI Taxonomy" id="2981771"/>
    <lineage>
        <taxon>Bacteria</taxon>
        <taxon>Bacillati</taxon>
        <taxon>Bacillota</taxon>
        <taxon>Clostridia</taxon>
        <taxon>Lachnospirales</taxon>
        <taxon>Lachnospiraceae</taxon>
        <taxon>Laedolimicola</taxon>
    </lineage>
</organism>